<keyword evidence="5" id="KW-1185">Reference proteome</keyword>
<evidence type="ECO:0000313" key="5">
    <source>
        <dbReference type="Proteomes" id="UP000220034"/>
    </source>
</evidence>
<evidence type="ECO:0000256" key="2">
    <source>
        <dbReference type="ARBA" id="ARBA00022679"/>
    </source>
</evidence>
<name>A0A2C9CP82_9RHOB</name>
<gene>
    <name evidence="4" type="ORF">SAMN06273572_101872</name>
</gene>
<dbReference type="InterPro" id="IPR023149">
    <property type="entry name" value="Trans_acon_MeTrfase_C"/>
</dbReference>
<dbReference type="Gene3D" id="3.40.50.150">
    <property type="entry name" value="Vaccinia Virus protein VP39"/>
    <property type="match status" value="1"/>
</dbReference>
<dbReference type="Proteomes" id="UP000220034">
    <property type="component" value="Unassembled WGS sequence"/>
</dbReference>
<keyword evidence="2 4" id="KW-0808">Transferase</keyword>
<protein>
    <submittedName>
        <fullName evidence="4">Trans-aconitate 2-methyltransferase</fullName>
    </submittedName>
</protein>
<dbReference type="Pfam" id="PF13649">
    <property type="entry name" value="Methyltransf_25"/>
    <property type="match status" value="1"/>
</dbReference>
<dbReference type="PANTHER" id="PTHR43861:SF1">
    <property type="entry name" value="TRANS-ACONITATE 2-METHYLTRANSFERASE"/>
    <property type="match status" value="1"/>
</dbReference>
<dbReference type="RefSeq" id="WP_097928558.1">
    <property type="nucleotide sequence ID" value="NZ_OCTN01000001.1"/>
</dbReference>
<dbReference type="EMBL" id="OCTN01000001">
    <property type="protein sequence ID" value="SOH93018.1"/>
    <property type="molecule type" value="Genomic_DNA"/>
</dbReference>
<organism evidence="4 5">
    <name type="scientific">Pontivivens marinum</name>
    <dbReference type="NCBI Taxonomy" id="1690039"/>
    <lineage>
        <taxon>Bacteria</taxon>
        <taxon>Pseudomonadati</taxon>
        <taxon>Pseudomonadota</taxon>
        <taxon>Alphaproteobacteria</taxon>
        <taxon>Rhodobacterales</taxon>
        <taxon>Paracoccaceae</taxon>
        <taxon>Pontivivens</taxon>
    </lineage>
</organism>
<dbReference type="InterPro" id="IPR029063">
    <property type="entry name" value="SAM-dependent_MTases_sf"/>
</dbReference>
<evidence type="ECO:0000256" key="1">
    <source>
        <dbReference type="ARBA" id="ARBA00022603"/>
    </source>
</evidence>
<dbReference type="Gene3D" id="1.10.150.290">
    <property type="entry name" value="S-adenosyl-L-methionine-dependent methyltransferases"/>
    <property type="match status" value="1"/>
</dbReference>
<dbReference type="OrthoDB" id="9795085at2"/>
<dbReference type="CDD" id="cd02440">
    <property type="entry name" value="AdoMet_MTases"/>
    <property type="match status" value="1"/>
</dbReference>
<feature type="domain" description="Methyltransferase" evidence="3">
    <location>
        <begin position="39"/>
        <end position="128"/>
    </location>
</feature>
<evidence type="ECO:0000313" key="4">
    <source>
        <dbReference type="EMBL" id="SOH93018.1"/>
    </source>
</evidence>
<dbReference type="PANTHER" id="PTHR43861">
    <property type="entry name" value="TRANS-ACONITATE 2-METHYLTRANSFERASE-RELATED"/>
    <property type="match status" value="1"/>
</dbReference>
<reference evidence="5" key="1">
    <citation type="submission" date="2017-09" db="EMBL/GenBank/DDBJ databases">
        <authorList>
            <person name="Varghese N."/>
            <person name="Submissions S."/>
        </authorList>
    </citation>
    <scope>NUCLEOTIDE SEQUENCE [LARGE SCALE GENOMIC DNA]</scope>
    <source>
        <strain evidence="5">C7</strain>
    </source>
</reference>
<keyword evidence="1 4" id="KW-0489">Methyltransferase</keyword>
<accession>A0A2C9CP82</accession>
<dbReference type="AlphaFoldDB" id="A0A2C9CP82"/>
<evidence type="ECO:0000259" key="3">
    <source>
        <dbReference type="Pfam" id="PF13649"/>
    </source>
</evidence>
<dbReference type="GO" id="GO:0032259">
    <property type="term" value="P:methylation"/>
    <property type="evidence" value="ECO:0007669"/>
    <property type="project" value="UniProtKB-KW"/>
</dbReference>
<dbReference type="SUPFAM" id="SSF53335">
    <property type="entry name" value="S-adenosyl-L-methionine-dependent methyltransferases"/>
    <property type="match status" value="1"/>
</dbReference>
<dbReference type="InterPro" id="IPR041698">
    <property type="entry name" value="Methyltransf_25"/>
</dbReference>
<proteinExistence type="predicted"/>
<sequence>MAATSNDWDAGSYDRFRRLRLRPAMDLLAQVPTVPDGDIVDLGCGSGAAATALRKRFPNRRLIGIDRSRTMLEQAEALGIYDTMHEADIAHWAPTDPVALIFSNAVLHWLPDHGPLLRRLQSMLVAGGSLAIQMPRQLGRPSHDLIYQTAHAMFPERFDGVVPVQVAPPTVLHQMLAAFGSVTVWETEYLQHLPASQIGHPVRIFTQSTAARPVLTELDAADQSAFLTQYDAALLETYPLDRDGCALMPFRRQFAVLTKAGA</sequence>
<dbReference type="GO" id="GO:0030798">
    <property type="term" value="F:trans-aconitate 2-methyltransferase activity"/>
    <property type="evidence" value="ECO:0007669"/>
    <property type="project" value="InterPro"/>
</dbReference>